<keyword evidence="3" id="KW-1003">Cell membrane</keyword>
<dbReference type="Proteomes" id="UP000717585">
    <property type="component" value="Unassembled WGS sequence"/>
</dbReference>
<keyword evidence="6" id="KW-0479">Metal-binding</keyword>
<dbReference type="InterPro" id="IPR052214">
    <property type="entry name" value="DAG_Lipase-Related"/>
</dbReference>
<evidence type="ECO:0000256" key="12">
    <source>
        <dbReference type="ARBA" id="ARBA00023136"/>
    </source>
</evidence>
<evidence type="ECO:0000256" key="4">
    <source>
        <dbReference type="ARBA" id="ARBA00022553"/>
    </source>
</evidence>
<dbReference type="GO" id="GO:0046872">
    <property type="term" value="F:metal ion binding"/>
    <property type="evidence" value="ECO:0007669"/>
    <property type="project" value="UniProtKB-KW"/>
</dbReference>
<dbReference type="PANTHER" id="PTHR45792:SF8">
    <property type="entry name" value="DIACYLGLYCEROL LIPASE-ALPHA"/>
    <property type="match status" value="1"/>
</dbReference>
<organism evidence="16 17">
    <name type="scientific">Carpediemonas membranifera</name>
    <dbReference type="NCBI Taxonomy" id="201153"/>
    <lineage>
        <taxon>Eukaryota</taxon>
        <taxon>Metamonada</taxon>
        <taxon>Carpediemonas-like organisms</taxon>
        <taxon>Carpediemonas</taxon>
    </lineage>
</organism>
<evidence type="ECO:0000256" key="5">
    <source>
        <dbReference type="ARBA" id="ARBA00022692"/>
    </source>
</evidence>
<dbReference type="InterPro" id="IPR029058">
    <property type="entry name" value="AB_hydrolase_fold"/>
</dbReference>
<gene>
    <name evidence="16" type="ORF">J8273_2720</name>
</gene>
<proteinExistence type="predicted"/>
<evidence type="ECO:0000259" key="15">
    <source>
        <dbReference type="Pfam" id="PF01764"/>
    </source>
</evidence>
<evidence type="ECO:0000256" key="1">
    <source>
        <dbReference type="ARBA" id="ARBA00001913"/>
    </source>
</evidence>
<evidence type="ECO:0000256" key="8">
    <source>
        <dbReference type="ARBA" id="ARBA00022837"/>
    </source>
</evidence>
<evidence type="ECO:0000256" key="9">
    <source>
        <dbReference type="ARBA" id="ARBA00022963"/>
    </source>
</evidence>
<dbReference type="EMBL" id="JAHDYR010000008">
    <property type="protein sequence ID" value="KAG9395808.1"/>
    <property type="molecule type" value="Genomic_DNA"/>
</dbReference>
<keyword evidence="7" id="KW-0378">Hydrolase</keyword>
<accession>A0A8J6B507</accession>
<feature type="domain" description="Fungal lipase-type" evidence="15">
    <location>
        <begin position="168"/>
        <end position="290"/>
    </location>
</feature>
<dbReference type="OrthoDB" id="438440at2759"/>
<comment type="catalytic activity">
    <reaction evidence="13">
        <text>a 1,2-diacyl-sn-glycerol + H2O = a 2-acylglycerol + a fatty acid + H(+)</text>
        <dbReference type="Rhea" id="RHEA:33275"/>
        <dbReference type="ChEBI" id="CHEBI:15377"/>
        <dbReference type="ChEBI" id="CHEBI:15378"/>
        <dbReference type="ChEBI" id="CHEBI:17389"/>
        <dbReference type="ChEBI" id="CHEBI:17815"/>
        <dbReference type="ChEBI" id="CHEBI:28868"/>
        <dbReference type="EC" id="3.1.1.116"/>
    </reaction>
    <physiologicalReaction direction="left-to-right" evidence="13">
        <dbReference type="Rhea" id="RHEA:33276"/>
    </physiologicalReaction>
</comment>
<keyword evidence="17" id="KW-1185">Reference proteome</keyword>
<keyword evidence="11" id="KW-0443">Lipid metabolism</keyword>
<dbReference type="SUPFAM" id="SSF53474">
    <property type="entry name" value="alpha/beta-Hydrolases"/>
    <property type="match status" value="1"/>
</dbReference>
<keyword evidence="12" id="KW-0472">Membrane</keyword>
<comment type="subcellular location">
    <subcellularLocation>
        <location evidence="2">Cell membrane</location>
        <topology evidence="2">Multi-pass membrane protein</topology>
    </subcellularLocation>
</comment>
<dbReference type="Pfam" id="PF01764">
    <property type="entry name" value="Lipase_3"/>
    <property type="match status" value="1"/>
</dbReference>
<dbReference type="CDD" id="cd00519">
    <property type="entry name" value="Lipase_3"/>
    <property type="match status" value="1"/>
</dbReference>
<dbReference type="Gene3D" id="3.40.50.1820">
    <property type="entry name" value="alpha/beta hydrolase"/>
    <property type="match status" value="1"/>
</dbReference>
<evidence type="ECO:0000256" key="13">
    <source>
        <dbReference type="ARBA" id="ARBA00024531"/>
    </source>
</evidence>
<keyword evidence="9" id="KW-0442">Lipid degradation</keyword>
<evidence type="ECO:0000256" key="6">
    <source>
        <dbReference type="ARBA" id="ARBA00022723"/>
    </source>
</evidence>
<name>A0A8J6B507_9EUKA</name>
<dbReference type="GO" id="GO:0016298">
    <property type="term" value="F:lipase activity"/>
    <property type="evidence" value="ECO:0007669"/>
    <property type="project" value="TreeGrafter"/>
</dbReference>
<comment type="caution">
    <text evidence="16">The sequence shown here is derived from an EMBL/GenBank/DDBJ whole genome shotgun (WGS) entry which is preliminary data.</text>
</comment>
<evidence type="ECO:0000256" key="11">
    <source>
        <dbReference type="ARBA" id="ARBA00023098"/>
    </source>
</evidence>
<protein>
    <recommendedName>
        <fullName evidence="14">sn-1-specific diacylglycerol lipase</fullName>
        <ecNumber evidence="14">3.1.1.116</ecNumber>
    </recommendedName>
</protein>
<evidence type="ECO:0000313" key="16">
    <source>
        <dbReference type="EMBL" id="KAG9395808.1"/>
    </source>
</evidence>
<dbReference type="AlphaFoldDB" id="A0A8J6B507"/>
<comment type="cofactor">
    <cofactor evidence="1">
        <name>Ca(2+)</name>
        <dbReference type="ChEBI" id="CHEBI:29108"/>
    </cofactor>
</comment>
<evidence type="ECO:0000256" key="3">
    <source>
        <dbReference type="ARBA" id="ARBA00022475"/>
    </source>
</evidence>
<keyword evidence="5" id="KW-0812">Transmembrane</keyword>
<evidence type="ECO:0000256" key="10">
    <source>
        <dbReference type="ARBA" id="ARBA00022989"/>
    </source>
</evidence>
<dbReference type="EC" id="3.1.1.116" evidence="14"/>
<evidence type="ECO:0000313" key="17">
    <source>
        <dbReference type="Proteomes" id="UP000717585"/>
    </source>
</evidence>
<reference evidence="16" key="1">
    <citation type="submission" date="2021-05" db="EMBL/GenBank/DDBJ databases">
        <title>A free-living protist that lacks canonical eukaryotic 1 DNA replication and segregation systems.</title>
        <authorList>
            <person name="Salas-Leiva D.E."/>
            <person name="Tromer E.C."/>
            <person name="Curtis B.A."/>
            <person name="Jerlstrom-Hultqvist J."/>
            <person name="Kolisko M."/>
            <person name="Yi Z."/>
            <person name="Salas-Leiva J.S."/>
            <person name="Gallot-Lavallee L."/>
            <person name="Kops G.J.P.L."/>
            <person name="Archibald J.M."/>
            <person name="Simpson A.G.B."/>
            <person name="Roger A.J."/>
        </authorList>
    </citation>
    <scope>NUCLEOTIDE SEQUENCE</scope>
    <source>
        <strain evidence="16">BICM</strain>
    </source>
</reference>
<evidence type="ECO:0000256" key="7">
    <source>
        <dbReference type="ARBA" id="ARBA00022801"/>
    </source>
</evidence>
<evidence type="ECO:0000256" key="2">
    <source>
        <dbReference type="ARBA" id="ARBA00004651"/>
    </source>
</evidence>
<dbReference type="InterPro" id="IPR002921">
    <property type="entry name" value="Fungal_lipase-type"/>
</dbReference>
<dbReference type="PANTHER" id="PTHR45792">
    <property type="entry name" value="DIACYLGLYCEROL LIPASE HOMOLOG-RELATED"/>
    <property type="match status" value="1"/>
</dbReference>
<sequence>MNVALNTYMRFISRHGSSLGMQGLPEIVETLRLFFNANAISLPTMVYCLMEIEAVHHEYFELPKCPDPSNALSMSETNRLVTYLHFALASYHGTYYTNTQEFFEVYDAAQAAAWVLTSIPDRICQMIDSFVPTADSRDMIRLHYPKVMKEPFRCCYYMLDHVATGEIIVAFRGTLSMPEVMTDLVASTMPFMGGHAHKGMFLTAKNMYPEIKEALRAYLGQYSRKTVTFVGHSLGAGIAAIMAMMCRDEFSVKAVAFACPSVFTQANVEASKELVTSVVMGGDLIPRLSYKSYEQLAKVMYEMFESSVPPSVVMHTDTRWSKLVPMYIRKKMHKKMQHDFLKRQHEHQDMLREMKREYWRARHDSGLSDTEDSDLDEDLLLGVFQPVQSNVNSFRKKIVNRLMRSKRQAELEARIAAGDNDEINIFPLYPAGRMIQLANLTREADTTLRASVSSWSGRADAVETRPRSNTRGFSQRVVTPTMLKMNPLNEFMRRFGGLDERLMFAYDSPNELAGTIVIHPSSLVQHHPLVYLRALTRCAQSQEILAGYGNGD</sequence>
<evidence type="ECO:0000256" key="14">
    <source>
        <dbReference type="ARBA" id="ARBA00026104"/>
    </source>
</evidence>
<keyword evidence="8" id="KW-0106">Calcium</keyword>
<keyword evidence="10" id="KW-1133">Transmembrane helix</keyword>
<dbReference type="GO" id="GO:0005886">
    <property type="term" value="C:plasma membrane"/>
    <property type="evidence" value="ECO:0007669"/>
    <property type="project" value="UniProtKB-SubCell"/>
</dbReference>
<dbReference type="GO" id="GO:0016042">
    <property type="term" value="P:lipid catabolic process"/>
    <property type="evidence" value="ECO:0007669"/>
    <property type="project" value="UniProtKB-KW"/>
</dbReference>
<keyword evidence="4" id="KW-0597">Phosphoprotein</keyword>